<evidence type="ECO:0000313" key="2">
    <source>
        <dbReference type="EMBL" id="UWE03319.1"/>
    </source>
</evidence>
<name>A0ABY5U2B5_LACSH</name>
<dbReference type="EMBL" id="CP103866">
    <property type="protein sequence ID" value="UWE03319.1"/>
    <property type="molecule type" value="Genomic_DNA"/>
</dbReference>
<evidence type="ECO:0000313" key="3">
    <source>
        <dbReference type="Proteomes" id="UP001058650"/>
    </source>
</evidence>
<proteinExistence type="predicted"/>
<accession>A0ABY5U2B5</accession>
<evidence type="ECO:0000259" key="1">
    <source>
        <dbReference type="Pfam" id="PF00550"/>
    </source>
</evidence>
<dbReference type="SUPFAM" id="SSF47336">
    <property type="entry name" value="ACP-like"/>
    <property type="match status" value="1"/>
</dbReference>
<feature type="domain" description="Carrier" evidence="1">
    <location>
        <begin position="12"/>
        <end position="69"/>
    </location>
</feature>
<dbReference type="InterPro" id="IPR036736">
    <property type="entry name" value="ACP-like_sf"/>
</dbReference>
<dbReference type="RefSeq" id="WP_022737185.1">
    <property type="nucleotide sequence ID" value="NZ_CP103866.1"/>
</dbReference>
<reference evidence="2" key="1">
    <citation type="submission" date="2022-08" db="EMBL/GenBank/DDBJ databases">
        <title>The complete genome sequence of the thermophilic bacterium Laceyella sacchari FBKL4.010 reveals the basis for tetramethylpyrazine biosynthesis in Moutai-flavor Daqu.</title>
        <authorList>
            <person name="Li D."/>
            <person name="Huang W."/>
            <person name="Wang C."/>
            <person name="Qiu S."/>
        </authorList>
    </citation>
    <scope>NUCLEOTIDE SEQUENCE</scope>
    <source>
        <strain evidence="2">FBKL4.014</strain>
    </source>
</reference>
<protein>
    <submittedName>
        <fullName evidence="2">Acyl carrier protein</fullName>
    </submittedName>
</protein>
<dbReference type="InterPro" id="IPR009081">
    <property type="entry name" value="PP-bd_ACP"/>
</dbReference>
<dbReference type="Gene3D" id="1.10.1200.10">
    <property type="entry name" value="ACP-like"/>
    <property type="match status" value="1"/>
</dbReference>
<dbReference type="Pfam" id="PF00550">
    <property type="entry name" value="PP-binding"/>
    <property type="match status" value="1"/>
</dbReference>
<dbReference type="Proteomes" id="UP001058650">
    <property type="component" value="Chromosome"/>
</dbReference>
<gene>
    <name evidence="2" type="ORF">NYR52_14570</name>
</gene>
<organism evidence="2 3">
    <name type="scientific">Laceyella sacchari</name>
    <name type="common">Thermoactinomyces thalpophilus</name>
    <dbReference type="NCBI Taxonomy" id="37482"/>
    <lineage>
        <taxon>Bacteria</taxon>
        <taxon>Bacillati</taxon>
        <taxon>Bacillota</taxon>
        <taxon>Bacilli</taxon>
        <taxon>Bacillales</taxon>
        <taxon>Thermoactinomycetaceae</taxon>
        <taxon>Laceyella</taxon>
    </lineage>
</organism>
<keyword evidence="3" id="KW-1185">Reference proteome</keyword>
<sequence length="81" mass="9154">MVYEKFKEMIVALGIPAEEVHENAYLRQDLALDSTETVQLSLELKKQFGVQVKIAAREDKTVKDICDLVKSELDKKNGEAT</sequence>